<gene>
    <name evidence="1" type="ORF">IG193_07075</name>
</gene>
<dbReference type="KEGG" id="thel:IG193_07075"/>
<evidence type="ECO:0000313" key="1">
    <source>
        <dbReference type="EMBL" id="QOJ78511.1"/>
    </source>
</evidence>
<dbReference type="InterPro" id="IPR012675">
    <property type="entry name" value="Beta-grasp_dom_sf"/>
</dbReference>
<dbReference type="Gene3D" id="3.10.20.30">
    <property type="match status" value="1"/>
</dbReference>
<keyword evidence="2" id="KW-1185">Reference proteome</keyword>
<dbReference type="InterPro" id="IPR003749">
    <property type="entry name" value="ThiS/MoaD-like"/>
</dbReference>
<accession>A0A7L9FFX3</accession>
<dbReference type="SUPFAM" id="SSF54285">
    <property type="entry name" value="MoaD/ThiS"/>
    <property type="match status" value="1"/>
</dbReference>
<dbReference type="InParanoid" id="A0A7L9FFX3"/>
<dbReference type="Pfam" id="PF02597">
    <property type="entry name" value="ThiS"/>
    <property type="match status" value="1"/>
</dbReference>
<dbReference type="CDD" id="cd00754">
    <property type="entry name" value="Ubl_MoaD"/>
    <property type="match status" value="1"/>
</dbReference>
<sequence>MAKVKIYYFGFLSELSGKSYDEVELPERAGVKVKELVNERIKPFLDTIIILVNDVSVTPDKRVKPGDTVKLLPHIGGG</sequence>
<dbReference type="InterPro" id="IPR016155">
    <property type="entry name" value="Mopterin_synth/thiamin_S_b"/>
</dbReference>
<reference evidence="1 2" key="1">
    <citation type="submission" date="2020-10" db="EMBL/GenBank/DDBJ databases">
        <title>Thermofilum lucidum 3507LT sp. nov. a novel member of Thermofilaceae family isolated from Chile hot spring, and proposal of description order Thermofilales.</title>
        <authorList>
            <person name="Zayulina K.S."/>
            <person name="Elcheninov A.G."/>
            <person name="Toshchakov S.V."/>
            <person name="Kublanov I.V."/>
        </authorList>
    </citation>
    <scope>NUCLEOTIDE SEQUENCE [LARGE SCALE GENOMIC DNA]</scope>
    <source>
        <strain evidence="1 2">3507LT</strain>
    </source>
</reference>
<dbReference type="GeneID" id="59149645"/>
<organism evidence="1 2">
    <name type="scientific">Infirmifilum lucidum</name>
    <dbReference type="NCBI Taxonomy" id="2776706"/>
    <lineage>
        <taxon>Archaea</taxon>
        <taxon>Thermoproteota</taxon>
        <taxon>Thermoprotei</taxon>
        <taxon>Thermofilales</taxon>
        <taxon>Thermofilaceae</taxon>
        <taxon>Infirmifilum</taxon>
    </lineage>
</organism>
<name>A0A7L9FFX3_9CREN</name>
<protein>
    <submittedName>
        <fullName evidence="1">MoaD/ThiS family protein</fullName>
    </submittedName>
</protein>
<proteinExistence type="predicted"/>
<evidence type="ECO:0000313" key="2">
    <source>
        <dbReference type="Proteomes" id="UP000594121"/>
    </source>
</evidence>
<dbReference type="AlphaFoldDB" id="A0A7L9FFX3"/>
<dbReference type="RefSeq" id="WP_192818483.1">
    <property type="nucleotide sequence ID" value="NZ_CP062310.1"/>
</dbReference>
<dbReference type="Proteomes" id="UP000594121">
    <property type="component" value="Chromosome"/>
</dbReference>
<dbReference type="EMBL" id="CP062310">
    <property type="protein sequence ID" value="QOJ78511.1"/>
    <property type="molecule type" value="Genomic_DNA"/>
</dbReference>